<keyword evidence="3" id="KW-1185">Reference proteome</keyword>
<reference evidence="4" key="1">
    <citation type="submission" date="2025-08" db="UniProtKB">
        <authorList>
            <consortium name="RefSeq"/>
        </authorList>
    </citation>
    <scope>IDENTIFICATION</scope>
    <source>
        <tissue evidence="4">Gonads</tissue>
    </source>
</reference>
<feature type="domain" description="BZIP" evidence="2">
    <location>
        <begin position="54"/>
        <end position="99"/>
    </location>
</feature>
<dbReference type="GeneID" id="115879700"/>
<dbReference type="RefSeq" id="XP_030752514.1">
    <property type="nucleotide sequence ID" value="XM_030896654.1"/>
</dbReference>
<dbReference type="GO" id="GO:0003700">
    <property type="term" value="F:DNA-binding transcription factor activity"/>
    <property type="evidence" value="ECO:0007669"/>
    <property type="project" value="InterPro"/>
</dbReference>
<name>A0A6J2XPD3_SITOR</name>
<dbReference type="InParanoid" id="A0A6J2XPD3"/>
<evidence type="ECO:0000313" key="3">
    <source>
        <dbReference type="Proteomes" id="UP000504635"/>
    </source>
</evidence>
<evidence type="ECO:0000259" key="2">
    <source>
        <dbReference type="Pfam" id="PF00170"/>
    </source>
</evidence>
<dbReference type="OrthoDB" id="6606299at2759"/>
<dbReference type="Gene3D" id="1.20.5.170">
    <property type="match status" value="1"/>
</dbReference>
<dbReference type="Pfam" id="PF00170">
    <property type="entry name" value="bZIP_1"/>
    <property type="match status" value="1"/>
</dbReference>
<accession>A0A6J2XPD3</accession>
<feature type="region of interest" description="Disordered" evidence="1">
    <location>
        <begin position="1"/>
        <end position="42"/>
    </location>
</feature>
<dbReference type="InterPro" id="IPR004827">
    <property type="entry name" value="bZIP"/>
</dbReference>
<gene>
    <name evidence="4" type="primary">LOC115879700</name>
</gene>
<protein>
    <submittedName>
        <fullName evidence="4">Uncharacterized protein LOC115879700</fullName>
    </submittedName>
</protein>
<organism evidence="3 4">
    <name type="scientific">Sitophilus oryzae</name>
    <name type="common">Rice weevil</name>
    <name type="synonym">Curculio oryzae</name>
    <dbReference type="NCBI Taxonomy" id="7048"/>
    <lineage>
        <taxon>Eukaryota</taxon>
        <taxon>Metazoa</taxon>
        <taxon>Ecdysozoa</taxon>
        <taxon>Arthropoda</taxon>
        <taxon>Hexapoda</taxon>
        <taxon>Insecta</taxon>
        <taxon>Pterygota</taxon>
        <taxon>Neoptera</taxon>
        <taxon>Endopterygota</taxon>
        <taxon>Coleoptera</taxon>
        <taxon>Polyphaga</taxon>
        <taxon>Cucujiformia</taxon>
        <taxon>Curculionidae</taxon>
        <taxon>Dryophthorinae</taxon>
        <taxon>Sitophilus</taxon>
    </lineage>
</organism>
<feature type="compositionally biased region" description="Polar residues" evidence="1">
    <location>
        <begin position="1"/>
        <end position="12"/>
    </location>
</feature>
<dbReference type="InterPro" id="IPR046347">
    <property type="entry name" value="bZIP_sf"/>
</dbReference>
<evidence type="ECO:0000313" key="4">
    <source>
        <dbReference type="RefSeq" id="XP_030752514.1"/>
    </source>
</evidence>
<dbReference type="SUPFAM" id="SSF57959">
    <property type="entry name" value="Leucine zipper domain"/>
    <property type="match status" value="1"/>
</dbReference>
<dbReference type="Proteomes" id="UP000504635">
    <property type="component" value="Unplaced"/>
</dbReference>
<proteinExistence type="predicted"/>
<dbReference type="KEGG" id="soy:115879700"/>
<evidence type="ECO:0000256" key="1">
    <source>
        <dbReference type="SAM" id="MobiDB-lite"/>
    </source>
</evidence>
<sequence length="301" mass="34183">MVSNRSRYVSESTTDDETGDMDYRDTGDRDYIPNNTNNQKVKTRKPTRVPKCFSKNALMARENRLKKKMYISELEGQVAALKHDNKKLNGVVEKQARMINDFTREIKYLKSVISNSEDIRKLIRNINVSTGLAVSTSIDNQLADSTTKASSPLYKQVVPDVEFSNNAKGDTLKFDLKKHPWEEQDPSYVNYPTPDSTYSYYGSPEFEELKNDGLLLDDMDLPLEMDSDELLNMIDEKALESPSISTDDYSNYHSPIKSEYSSAIENDDSDVGVCLHVSKNKVSLEFCPTCCDNAKEGWKSK</sequence>
<dbReference type="AlphaFoldDB" id="A0A6J2XPD3"/>
<dbReference type="GO" id="GO:0005634">
    <property type="term" value="C:nucleus"/>
    <property type="evidence" value="ECO:0007669"/>
    <property type="project" value="UniProtKB-ARBA"/>
</dbReference>
<feature type="compositionally biased region" description="Basic and acidic residues" evidence="1">
    <location>
        <begin position="21"/>
        <end position="31"/>
    </location>
</feature>